<reference evidence="1" key="2">
    <citation type="journal article" date="2015" name="Data Brief">
        <title>Shoot transcriptome of the giant reed, Arundo donax.</title>
        <authorList>
            <person name="Barrero R.A."/>
            <person name="Guerrero F.D."/>
            <person name="Moolhuijzen P."/>
            <person name="Goolsby J.A."/>
            <person name="Tidwell J."/>
            <person name="Bellgard S.E."/>
            <person name="Bellgard M.I."/>
        </authorList>
    </citation>
    <scope>NUCLEOTIDE SEQUENCE</scope>
    <source>
        <tissue evidence="1">Shoot tissue taken approximately 20 cm above the soil surface</tissue>
    </source>
</reference>
<accession>A0A0A9H312</accession>
<evidence type="ECO:0000313" key="1">
    <source>
        <dbReference type="EMBL" id="JAE31590.1"/>
    </source>
</evidence>
<dbReference type="EMBL" id="GBRH01166306">
    <property type="protein sequence ID" value="JAE31590.1"/>
    <property type="molecule type" value="Transcribed_RNA"/>
</dbReference>
<organism evidence="1">
    <name type="scientific">Arundo donax</name>
    <name type="common">Giant reed</name>
    <name type="synonym">Donax arundinaceus</name>
    <dbReference type="NCBI Taxonomy" id="35708"/>
    <lineage>
        <taxon>Eukaryota</taxon>
        <taxon>Viridiplantae</taxon>
        <taxon>Streptophyta</taxon>
        <taxon>Embryophyta</taxon>
        <taxon>Tracheophyta</taxon>
        <taxon>Spermatophyta</taxon>
        <taxon>Magnoliopsida</taxon>
        <taxon>Liliopsida</taxon>
        <taxon>Poales</taxon>
        <taxon>Poaceae</taxon>
        <taxon>PACMAD clade</taxon>
        <taxon>Arundinoideae</taxon>
        <taxon>Arundineae</taxon>
        <taxon>Arundo</taxon>
    </lineage>
</organism>
<protein>
    <submittedName>
        <fullName evidence="1">Uncharacterized protein</fullName>
    </submittedName>
</protein>
<name>A0A0A9H312_ARUDO</name>
<proteinExistence type="predicted"/>
<dbReference type="AlphaFoldDB" id="A0A0A9H312"/>
<sequence length="61" mass="7070">MRMLSAMSLTSQRSWARCWLCTGSTGSLAAVGVRLMSERRRLVRGMCYCWHWLIMGRKLNC</sequence>
<reference evidence="1" key="1">
    <citation type="submission" date="2014-09" db="EMBL/GenBank/DDBJ databases">
        <authorList>
            <person name="Magalhaes I.L.F."/>
            <person name="Oliveira U."/>
            <person name="Santos F.R."/>
            <person name="Vidigal T.H.D.A."/>
            <person name="Brescovit A.D."/>
            <person name="Santos A.J."/>
        </authorList>
    </citation>
    <scope>NUCLEOTIDE SEQUENCE</scope>
    <source>
        <tissue evidence="1">Shoot tissue taken approximately 20 cm above the soil surface</tissue>
    </source>
</reference>